<protein>
    <submittedName>
        <fullName evidence="1">Uncharacterized protein</fullName>
    </submittedName>
</protein>
<gene>
    <name evidence="1" type="ORF">CPA40_08155</name>
</gene>
<accession>A0A2T3G960</accession>
<reference evidence="2" key="1">
    <citation type="submission" date="2017-09" db="EMBL/GenBank/DDBJ databases">
        <authorList>
            <person name="Sela D.A."/>
            <person name="Albert K."/>
        </authorList>
    </citation>
    <scope>NUCLEOTIDE SEQUENCE [LARGE SCALE GENOMIC DNA]</scope>
    <source>
        <strain evidence="2">UMA51805</strain>
    </source>
</reference>
<keyword evidence="2" id="KW-1185">Reference proteome</keyword>
<dbReference type="AlphaFoldDB" id="A0A2T3G960"/>
<dbReference type="Proteomes" id="UP000240228">
    <property type="component" value="Unassembled WGS sequence"/>
</dbReference>
<proteinExistence type="predicted"/>
<evidence type="ECO:0000313" key="2">
    <source>
        <dbReference type="Proteomes" id="UP000240228"/>
    </source>
</evidence>
<organism evidence="1 2">
    <name type="scientific">Bifidobacterium callitrichos</name>
    <dbReference type="NCBI Taxonomy" id="762209"/>
    <lineage>
        <taxon>Bacteria</taxon>
        <taxon>Bacillati</taxon>
        <taxon>Actinomycetota</taxon>
        <taxon>Actinomycetes</taxon>
        <taxon>Bifidobacteriales</taxon>
        <taxon>Bifidobacteriaceae</taxon>
        <taxon>Bifidobacterium</taxon>
    </lineage>
</organism>
<reference evidence="1 2" key="2">
    <citation type="submission" date="2018-03" db="EMBL/GenBank/DDBJ databases">
        <title>The comparative genomics of Bifidobacterium callitrichos reflects dietary carbohydrate utilization within the common marmoset gut.</title>
        <authorList>
            <person name="Rani A."/>
        </authorList>
    </citation>
    <scope>NUCLEOTIDE SEQUENCE [LARGE SCALE GENOMIC DNA]</scope>
    <source>
        <strain evidence="1 2">UMA51805</strain>
    </source>
</reference>
<dbReference type="RefSeq" id="WP_107044466.1">
    <property type="nucleotide sequence ID" value="NZ_NWTX01000014.1"/>
</dbReference>
<evidence type="ECO:0000313" key="1">
    <source>
        <dbReference type="EMBL" id="PST46036.1"/>
    </source>
</evidence>
<sequence length="84" mass="9331">MLNFIIDESHPFTFAAHLTGARNGVTARIAKLSPNLPYDASVKVPRRLIPADMPIQPFGVDGILHQSFDRLSDAEDWTAAWANR</sequence>
<comment type="caution">
    <text evidence="1">The sequence shown here is derived from an EMBL/GenBank/DDBJ whole genome shotgun (WGS) entry which is preliminary data.</text>
</comment>
<name>A0A2T3G960_9BIFI</name>
<dbReference type="EMBL" id="NWTX01000014">
    <property type="protein sequence ID" value="PST46036.1"/>
    <property type="molecule type" value="Genomic_DNA"/>
</dbReference>